<organism evidence="1">
    <name type="scientific">hydrothermal vent metagenome</name>
    <dbReference type="NCBI Taxonomy" id="652676"/>
    <lineage>
        <taxon>unclassified sequences</taxon>
        <taxon>metagenomes</taxon>
        <taxon>ecological metagenomes</taxon>
    </lineage>
</organism>
<dbReference type="PROSITE" id="PS51257">
    <property type="entry name" value="PROKAR_LIPOPROTEIN"/>
    <property type="match status" value="1"/>
</dbReference>
<evidence type="ECO:0000313" key="1">
    <source>
        <dbReference type="EMBL" id="VAV83638.1"/>
    </source>
</evidence>
<sequence length="139" mass="15791">MVPFKYYPIYIYMANNKYEITIQIFLLFMLLISCKNSTTLPDPLQAGWENKAVCKLVEGNESIRVLKCTFKPGVGHEKHYHKPHFGYTLAGSTFRITDNSGTRKVSPATGSHFYSEGTKWHEVLNIGDSTAVFLIIEPK</sequence>
<proteinExistence type="predicted"/>
<protein>
    <recommendedName>
        <fullName evidence="2">Cupin 2 conserved barrel domain-containing protein</fullName>
    </recommendedName>
</protein>
<dbReference type="Gene3D" id="2.60.120.10">
    <property type="entry name" value="Jelly Rolls"/>
    <property type="match status" value="1"/>
</dbReference>
<gene>
    <name evidence="1" type="ORF">MNBD_BACTEROID02-1193</name>
</gene>
<name>A0A3B0R722_9ZZZZ</name>
<dbReference type="SUPFAM" id="SSF51182">
    <property type="entry name" value="RmlC-like cupins"/>
    <property type="match status" value="1"/>
</dbReference>
<evidence type="ECO:0008006" key="2">
    <source>
        <dbReference type="Google" id="ProtNLM"/>
    </source>
</evidence>
<accession>A0A3B0R722</accession>
<dbReference type="InterPro" id="IPR011051">
    <property type="entry name" value="RmlC_Cupin_sf"/>
</dbReference>
<dbReference type="EMBL" id="UOEB01000095">
    <property type="protein sequence ID" value="VAV83638.1"/>
    <property type="molecule type" value="Genomic_DNA"/>
</dbReference>
<reference evidence="1" key="1">
    <citation type="submission" date="2018-06" db="EMBL/GenBank/DDBJ databases">
        <authorList>
            <person name="Zhirakovskaya E."/>
        </authorList>
    </citation>
    <scope>NUCLEOTIDE SEQUENCE</scope>
</reference>
<dbReference type="InterPro" id="IPR014710">
    <property type="entry name" value="RmlC-like_jellyroll"/>
</dbReference>
<dbReference type="AlphaFoldDB" id="A0A3B0R722"/>